<sequence>MWVDGAFEPNQSSHTGPMTQEIPLDPAPGEQHCPYWVIPTKMMSAFVSTQAARFILPLDHFFQEVTRKATERRCLSSSSLDPVRQILAFYTAQLFCRLLIYALNDEEDEQHFDNWIWRSVWSARSRGKRGSGSLYERRGLGLGASIDATGMLWIPQSHIDWQRGHLSLEVLVHLYISRSPLQARLAHQPNVQALTATQVTIELLFQQLVRDAQEAYDKGHNGEAEKLASRAIVLAVEETARAYHQHFLDKIESYWDKVRDDRGRQNLPVLARLQQARDESAADSGRIPTAQLIHAIYAEAWAKYSEAAPDDSDHHHHHSEQGAEAPTSQGQLV</sequence>
<feature type="region of interest" description="Disordered" evidence="1">
    <location>
        <begin position="307"/>
        <end position="333"/>
    </location>
</feature>
<comment type="caution">
    <text evidence="2">The sequence shown here is derived from an EMBL/GenBank/DDBJ whole genome shotgun (WGS) entry which is preliminary data.</text>
</comment>
<organism evidence="2 3">
    <name type="scientific">Fusarium falciforme</name>
    <dbReference type="NCBI Taxonomy" id="195108"/>
    <lineage>
        <taxon>Eukaryota</taxon>
        <taxon>Fungi</taxon>
        <taxon>Dikarya</taxon>
        <taxon>Ascomycota</taxon>
        <taxon>Pezizomycotina</taxon>
        <taxon>Sordariomycetes</taxon>
        <taxon>Hypocreomycetidae</taxon>
        <taxon>Hypocreales</taxon>
        <taxon>Nectriaceae</taxon>
        <taxon>Fusarium</taxon>
        <taxon>Fusarium solani species complex</taxon>
    </lineage>
</organism>
<feature type="compositionally biased region" description="Polar residues" evidence="1">
    <location>
        <begin position="9"/>
        <end position="18"/>
    </location>
</feature>
<reference evidence="2" key="1">
    <citation type="submission" date="2022-09" db="EMBL/GenBank/DDBJ databases">
        <title>Fusarium specimens isolated from Avocado Roots.</title>
        <authorList>
            <person name="Stajich J."/>
            <person name="Roper C."/>
            <person name="Heimlech-Rivalta G."/>
        </authorList>
    </citation>
    <scope>NUCLEOTIDE SEQUENCE</scope>
    <source>
        <strain evidence="2">A02</strain>
    </source>
</reference>
<evidence type="ECO:0000256" key="1">
    <source>
        <dbReference type="SAM" id="MobiDB-lite"/>
    </source>
</evidence>
<feature type="region of interest" description="Disordered" evidence="1">
    <location>
        <begin position="1"/>
        <end position="22"/>
    </location>
</feature>
<proteinExistence type="predicted"/>
<dbReference type="AlphaFoldDB" id="A0A9W8USZ9"/>
<evidence type="ECO:0000313" key="3">
    <source>
        <dbReference type="Proteomes" id="UP001152087"/>
    </source>
</evidence>
<evidence type="ECO:0000313" key="2">
    <source>
        <dbReference type="EMBL" id="KAJ4176481.1"/>
    </source>
</evidence>
<protein>
    <submittedName>
        <fullName evidence="2">Uncharacterized protein</fullName>
    </submittedName>
</protein>
<name>A0A9W8USZ9_9HYPO</name>
<accession>A0A9W8USZ9</accession>
<gene>
    <name evidence="2" type="ORF">NW755_014393</name>
</gene>
<keyword evidence="3" id="KW-1185">Reference proteome</keyword>
<dbReference type="Proteomes" id="UP001152087">
    <property type="component" value="Unassembled WGS sequence"/>
</dbReference>
<dbReference type="EMBL" id="JAOQAV010000184">
    <property type="protein sequence ID" value="KAJ4176481.1"/>
    <property type="molecule type" value="Genomic_DNA"/>
</dbReference>